<evidence type="ECO:0000313" key="1">
    <source>
        <dbReference type="EMBL" id="KRZ42552.1"/>
    </source>
</evidence>
<reference evidence="1 2" key="1">
    <citation type="submission" date="2015-01" db="EMBL/GenBank/DDBJ databases">
        <title>Evolution of Trichinella species and genotypes.</title>
        <authorList>
            <person name="Korhonen P.K."/>
            <person name="Edoardo P."/>
            <person name="Giuseppe L.R."/>
            <person name="Gasser R.B."/>
        </authorList>
    </citation>
    <scope>NUCLEOTIDE SEQUENCE [LARGE SCALE GENOMIC DNA]</scope>
    <source>
        <strain evidence="1">ISS176</strain>
    </source>
</reference>
<name>A0A0V1K6D8_TRIPS</name>
<evidence type="ECO:0000313" key="2">
    <source>
        <dbReference type="Proteomes" id="UP000054826"/>
    </source>
</evidence>
<sequence>MFHLCTSSYSELAASHQPRWQKLIYHWSANDTLNLRIRVCCLLGSEPQILPPGRKPWLSLGPAVVHGVPGLVPRREISSSI</sequence>
<comment type="caution">
    <text evidence="1">The sequence shown here is derived from an EMBL/GenBank/DDBJ whole genome shotgun (WGS) entry which is preliminary data.</text>
</comment>
<gene>
    <name evidence="1" type="ORF">T4C_3867</name>
</gene>
<protein>
    <submittedName>
        <fullName evidence="1">Uncharacterized protein</fullName>
    </submittedName>
</protein>
<dbReference type="Proteomes" id="UP000054826">
    <property type="component" value="Unassembled WGS sequence"/>
</dbReference>
<proteinExistence type="predicted"/>
<organism evidence="1 2">
    <name type="scientific">Trichinella pseudospiralis</name>
    <name type="common">Parasitic roundworm</name>
    <dbReference type="NCBI Taxonomy" id="6337"/>
    <lineage>
        <taxon>Eukaryota</taxon>
        <taxon>Metazoa</taxon>
        <taxon>Ecdysozoa</taxon>
        <taxon>Nematoda</taxon>
        <taxon>Enoplea</taxon>
        <taxon>Dorylaimia</taxon>
        <taxon>Trichinellida</taxon>
        <taxon>Trichinellidae</taxon>
        <taxon>Trichinella</taxon>
    </lineage>
</organism>
<dbReference type="AlphaFoldDB" id="A0A0V1K6D8"/>
<dbReference type="EMBL" id="JYDV01000014">
    <property type="protein sequence ID" value="KRZ42552.1"/>
    <property type="molecule type" value="Genomic_DNA"/>
</dbReference>
<accession>A0A0V1K6D8</accession>